<keyword evidence="4" id="KW-0496">Mitochondrion</keyword>
<evidence type="ECO:0000256" key="5">
    <source>
        <dbReference type="ARBA" id="ARBA00023274"/>
    </source>
</evidence>
<dbReference type="OMA" id="MDFNCSK"/>
<dbReference type="InterPro" id="IPR019716">
    <property type="entry name" value="Ribosomal_mL53"/>
</dbReference>
<keyword evidence="3" id="KW-0689">Ribosomal protein</keyword>
<comment type="subcellular location">
    <subcellularLocation>
        <location evidence="1">Mitochondrion</location>
    </subcellularLocation>
</comment>
<dbReference type="PANTHER" id="PTHR28236:SF1">
    <property type="entry name" value="LARGE RIBOSOMAL SUBUNIT PROTEIN ML53"/>
    <property type="match status" value="1"/>
</dbReference>
<protein>
    <recommendedName>
        <fullName evidence="6">Large ribosomal subunit protein mL53</fullName>
    </recommendedName>
</protein>
<proteinExistence type="inferred from homology"/>
<comment type="similarity">
    <text evidence="2">Belongs to the mitochondrion-specific ribosomal protein mL53 family.</text>
</comment>
<dbReference type="GO" id="GO:0003735">
    <property type="term" value="F:structural constituent of ribosome"/>
    <property type="evidence" value="ECO:0007669"/>
    <property type="project" value="TreeGrafter"/>
</dbReference>
<evidence type="ECO:0000313" key="8">
    <source>
        <dbReference type="Proteomes" id="UP000193685"/>
    </source>
</evidence>
<evidence type="ECO:0000256" key="4">
    <source>
        <dbReference type="ARBA" id="ARBA00023128"/>
    </source>
</evidence>
<dbReference type="AlphaFoldDB" id="A0A1Y2F6T2"/>
<evidence type="ECO:0000256" key="1">
    <source>
        <dbReference type="ARBA" id="ARBA00004173"/>
    </source>
</evidence>
<evidence type="ECO:0000256" key="2">
    <source>
        <dbReference type="ARBA" id="ARBA00005557"/>
    </source>
</evidence>
<dbReference type="Pfam" id="PF10780">
    <property type="entry name" value="MRP_L53"/>
    <property type="match status" value="1"/>
</dbReference>
<dbReference type="Gene3D" id="3.40.30.10">
    <property type="entry name" value="Glutaredoxin"/>
    <property type="match status" value="1"/>
</dbReference>
<comment type="caution">
    <text evidence="7">The sequence shown here is derived from an EMBL/GenBank/DDBJ whole genome shotgun (WGS) entry which is preliminary data.</text>
</comment>
<dbReference type="Proteomes" id="UP000193685">
    <property type="component" value="Unassembled WGS sequence"/>
</dbReference>
<accession>A0A1Y2F6T2</accession>
<evidence type="ECO:0000256" key="3">
    <source>
        <dbReference type="ARBA" id="ARBA00022980"/>
    </source>
</evidence>
<evidence type="ECO:0000313" key="7">
    <source>
        <dbReference type="EMBL" id="ORY78635.1"/>
    </source>
</evidence>
<dbReference type="GeneID" id="63782515"/>
<name>A0A1Y2F6T2_PROLT</name>
<keyword evidence="5" id="KW-0687">Ribonucleoprotein</keyword>
<keyword evidence="8" id="KW-1185">Reference proteome</keyword>
<gene>
    <name evidence="7" type="ORF">BCR37DRAFT_109734</name>
</gene>
<dbReference type="GO" id="GO:0005762">
    <property type="term" value="C:mitochondrial large ribosomal subunit"/>
    <property type="evidence" value="ECO:0007669"/>
    <property type="project" value="TreeGrafter"/>
</dbReference>
<organism evidence="7 8">
    <name type="scientific">Protomyces lactucae-debilis</name>
    <dbReference type="NCBI Taxonomy" id="2754530"/>
    <lineage>
        <taxon>Eukaryota</taxon>
        <taxon>Fungi</taxon>
        <taxon>Dikarya</taxon>
        <taxon>Ascomycota</taxon>
        <taxon>Taphrinomycotina</taxon>
        <taxon>Taphrinomycetes</taxon>
        <taxon>Taphrinales</taxon>
        <taxon>Protomycetaceae</taxon>
        <taxon>Protomyces</taxon>
    </lineage>
</organism>
<sequence length="106" mass="11613">MLLTKYLSAVSASFSPFARSSKSARLFLTLLVKETARQANPTKITTQLLPLQRFIQGSPPVASGLLKVTYKDGKVMELDCSGKPINSVVEMVNTHSKTLQLKEQTS</sequence>
<dbReference type="InterPro" id="IPR042776">
    <property type="entry name" value="Ribosomal_mL53_fung"/>
</dbReference>
<reference evidence="7 8" key="1">
    <citation type="submission" date="2016-07" db="EMBL/GenBank/DDBJ databases">
        <title>Pervasive Adenine N6-methylation of Active Genes in Fungi.</title>
        <authorList>
            <consortium name="DOE Joint Genome Institute"/>
            <person name="Mondo S.J."/>
            <person name="Dannebaum R.O."/>
            <person name="Kuo R.C."/>
            <person name="Labutti K."/>
            <person name="Haridas S."/>
            <person name="Kuo A."/>
            <person name="Salamov A."/>
            <person name="Ahrendt S.R."/>
            <person name="Lipzen A."/>
            <person name="Sullivan W."/>
            <person name="Andreopoulos W.B."/>
            <person name="Clum A."/>
            <person name="Lindquist E."/>
            <person name="Daum C."/>
            <person name="Ramamoorthy G.K."/>
            <person name="Gryganskyi A."/>
            <person name="Culley D."/>
            <person name="Magnuson J.K."/>
            <person name="James T.Y."/>
            <person name="O'Malley M.A."/>
            <person name="Stajich J.E."/>
            <person name="Spatafora J.W."/>
            <person name="Visel A."/>
            <person name="Grigoriev I.V."/>
        </authorList>
    </citation>
    <scope>NUCLEOTIDE SEQUENCE [LARGE SCALE GENOMIC DNA]</scope>
    <source>
        <strain evidence="7 8">12-1054</strain>
    </source>
</reference>
<dbReference type="PANTHER" id="PTHR28236">
    <property type="entry name" value="54S RIBOSOMAL PROTEIN L44, MITOCHONDRIAL"/>
    <property type="match status" value="1"/>
</dbReference>
<evidence type="ECO:0000256" key="6">
    <source>
        <dbReference type="ARBA" id="ARBA00035180"/>
    </source>
</evidence>
<dbReference type="OrthoDB" id="4136894at2759"/>
<dbReference type="RefSeq" id="XP_040723516.1">
    <property type="nucleotide sequence ID" value="XM_040865916.1"/>
</dbReference>
<dbReference type="EMBL" id="MCFI01000017">
    <property type="protein sequence ID" value="ORY78635.1"/>
    <property type="molecule type" value="Genomic_DNA"/>
</dbReference>
<dbReference type="STRING" id="56484.A0A1Y2F6T2"/>